<dbReference type="InterPro" id="IPR032567">
    <property type="entry name" value="RTL1-rel"/>
</dbReference>
<sequence>MSVRAKRMIKGECKAYLATMVDARKEYPELGDIRVACEFPDFRRLHIEWHRVELKELKGQLQDLLDKGFVRPSVSPWGAPVLFVKKKDSNTSTLLARVQGYSKIDLQSGYHQLKIRPKDVHKRRTQQLQLLSAGAAASSQHQQQHKLLSSSSAQPAAEQSSAAGVAAAASAVVLAAAALQACC</sequence>
<dbReference type="AlphaFoldDB" id="A0A6V7NJ49"/>
<dbReference type="PANTHER" id="PTHR15503">
    <property type="entry name" value="LDOC1 RELATED"/>
    <property type="match status" value="1"/>
</dbReference>
<organism evidence="1">
    <name type="scientific">Ananas comosus var. bracteatus</name>
    <name type="common">red pineapple</name>
    <dbReference type="NCBI Taxonomy" id="296719"/>
    <lineage>
        <taxon>Eukaryota</taxon>
        <taxon>Viridiplantae</taxon>
        <taxon>Streptophyta</taxon>
        <taxon>Embryophyta</taxon>
        <taxon>Tracheophyta</taxon>
        <taxon>Spermatophyta</taxon>
        <taxon>Magnoliopsida</taxon>
        <taxon>Liliopsida</taxon>
        <taxon>Poales</taxon>
        <taxon>Bromeliaceae</taxon>
        <taxon>Bromelioideae</taxon>
        <taxon>Ananas</taxon>
    </lineage>
</organism>
<dbReference type="Gene3D" id="3.10.10.10">
    <property type="entry name" value="HIV Type 1 Reverse Transcriptase, subunit A, domain 1"/>
    <property type="match status" value="1"/>
</dbReference>
<evidence type="ECO:0008006" key="2">
    <source>
        <dbReference type="Google" id="ProtNLM"/>
    </source>
</evidence>
<gene>
    <name evidence="1" type="ORF">CB5_LOCUS1833</name>
</gene>
<reference evidence="1" key="1">
    <citation type="submission" date="2020-07" db="EMBL/GenBank/DDBJ databases">
        <authorList>
            <person name="Lin J."/>
        </authorList>
    </citation>
    <scope>NUCLEOTIDE SEQUENCE</scope>
</reference>
<dbReference type="PANTHER" id="PTHR15503:SF45">
    <property type="entry name" value="RNA-DIRECTED DNA POLYMERASE HOMOLOG"/>
    <property type="match status" value="1"/>
</dbReference>
<accession>A0A6V7NJ49</accession>
<protein>
    <recommendedName>
        <fullName evidence="2">Reverse transcriptase domain-containing protein</fullName>
    </recommendedName>
</protein>
<name>A0A6V7NJ49_ANACO</name>
<dbReference type="EMBL" id="LR862139">
    <property type="protein sequence ID" value="CAD1818622.1"/>
    <property type="molecule type" value="Genomic_DNA"/>
</dbReference>
<evidence type="ECO:0000313" key="1">
    <source>
        <dbReference type="EMBL" id="CAD1818622.1"/>
    </source>
</evidence>
<proteinExistence type="predicted"/>
<dbReference type="SUPFAM" id="SSF56672">
    <property type="entry name" value="DNA/RNA polymerases"/>
    <property type="match status" value="1"/>
</dbReference>
<dbReference type="InterPro" id="IPR043502">
    <property type="entry name" value="DNA/RNA_pol_sf"/>
</dbReference>